<keyword evidence="3 8" id="KW-0812">Transmembrane</keyword>
<gene>
    <name evidence="9" type="ORF">MHBO_000115</name>
</gene>
<evidence type="ECO:0000256" key="4">
    <source>
        <dbReference type="ARBA" id="ARBA00022723"/>
    </source>
</evidence>
<dbReference type="Gene3D" id="1.20.1300.10">
    <property type="entry name" value="Fumarate reductase/succinate dehydrogenase, transmembrane subunit"/>
    <property type="match status" value="1"/>
</dbReference>
<sequence>MHKHKSLLYSAQFALVAPFVSHFLSGVRHIFWDRFAMGLDNYWVGLTGRAIVFTVIVFTLAIIWSNREK</sequence>
<evidence type="ECO:0000313" key="9">
    <source>
        <dbReference type="EMBL" id="MES1918094.1"/>
    </source>
</evidence>
<organism evidence="9 10">
    <name type="scientific">Bonamia ostreae</name>
    <dbReference type="NCBI Taxonomy" id="126728"/>
    <lineage>
        <taxon>Eukaryota</taxon>
        <taxon>Sar</taxon>
        <taxon>Rhizaria</taxon>
        <taxon>Endomyxa</taxon>
        <taxon>Ascetosporea</taxon>
        <taxon>Haplosporida</taxon>
        <taxon>Bonamia</taxon>
    </lineage>
</organism>
<dbReference type="Pfam" id="PF01127">
    <property type="entry name" value="Sdh_cyt"/>
    <property type="match status" value="1"/>
</dbReference>
<comment type="subcellular location">
    <subcellularLocation>
        <location evidence="1">Membrane</location>
    </subcellularLocation>
</comment>
<evidence type="ECO:0000256" key="5">
    <source>
        <dbReference type="ARBA" id="ARBA00022989"/>
    </source>
</evidence>
<proteinExistence type="predicted"/>
<evidence type="ECO:0000313" key="10">
    <source>
        <dbReference type="Proteomes" id="UP001439008"/>
    </source>
</evidence>
<evidence type="ECO:0000256" key="1">
    <source>
        <dbReference type="ARBA" id="ARBA00004370"/>
    </source>
</evidence>
<evidence type="ECO:0000256" key="7">
    <source>
        <dbReference type="ARBA" id="ARBA00023136"/>
    </source>
</evidence>
<feature type="transmembrane region" description="Helical" evidence="8">
    <location>
        <begin position="42"/>
        <end position="64"/>
    </location>
</feature>
<keyword evidence="5 8" id="KW-1133">Transmembrane helix</keyword>
<dbReference type="InterPro" id="IPR000701">
    <property type="entry name" value="SuccDH_FuR_B_TM-su"/>
</dbReference>
<evidence type="ECO:0008006" key="11">
    <source>
        <dbReference type="Google" id="ProtNLM"/>
    </source>
</evidence>
<dbReference type="InterPro" id="IPR034804">
    <property type="entry name" value="SQR/QFR_C/D"/>
</dbReference>
<evidence type="ECO:0000256" key="8">
    <source>
        <dbReference type="SAM" id="Phobius"/>
    </source>
</evidence>
<dbReference type="Proteomes" id="UP001439008">
    <property type="component" value="Unassembled WGS sequence"/>
</dbReference>
<reference evidence="9 10" key="1">
    <citation type="journal article" date="2024" name="BMC Biol.">
        <title>Comparative genomics of Ascetosporea gives new insight into the evolutionary basis for animal parasitism in Rhizaria.</title>
        <authorList>
            <person name="Hiltunen Thoren M."/>
            <person name="Onut-Brannstrom I."/>
            <person name="Alfjorden A."/>
            <person name="Peckova H."/>
            <person name="Swords F."/>
            <person name="Hooper C."/>
            <person name="Holzer A.S."/>
            <person name="Bass D."/>
            <person name="Burki F."/>
        </authorList>
    </citation>
    <scope>NUCLEOTIDE SEQUENCE [LARGE SCALE GENOMIC DNA]</scope>
    <source>
        <strain evidence="9">20-A016</strain>
    </source>
</reference>
<evidence type="ECO:0000256" key="3">
    <source>
        <dbReference type="ARBA" id="ARBA00022692"/>
    </source>
</evidence>
<evidence type="ECO:0000256" key="6">
    <source>
        <dbReference type="ARBA" id="ARBA00023004"/>
    </source>
</evidence>
<keyword evidence="4" id="KW-0479">Metal-binding</keyword>
<accession>A0ABV2AEE6</accession>
<keyword evidence="2" id="KW-0349">Heme</keyword>
<keyword evidence="6" id="KW-0408">Iron</keyword>
<keyword evidence="7 8" id="KW-0472">Membrane</keyword>
<evidence type="ECO:0000256" key="2">
    <source>
        <dbReference type="ARBA" id="ARBA00022617"/>
    </source>
</evidence>
<keyword evidence="10" id="KW-1185">Reference proteome</keyword>
<comment type="caution">
    <text evidence="9">The sequence shown here is derived from an EMBL/GenBank/DDBJ whole genome shotgun (WGS) entry which is preliminary data.</text>
</comment>
<protein>
    <recommendedName>
        <fullName evidence="11">Succinate dehydrogenase cytochrome b556 subunit</fullName>
    </recommendedName>
</protein>
<dbReference type="SUPFAM" id="SSF81343">
    <property type="entry name" value="Fumarate reductase respiratory complex transmembrane subunits"/>
    <property type="match status" value="1"/>
</dbReference>
<name>A0ABV2AEE6_9EUKA</name>
<dbReference type="EMBL" id="JBDODL010000014">
    <property type="protein sequence ID" value="MES1918094.1"/>
    <property type="molecule type" value="Genomic_DNA"/>
</dbReference>